<dbReference type="Proteomes" id="UP000831787">
    <property type="component" value="Chromosome"/>
</dbReference>
<dbReference type="InterPro" id="IPR016181">
    <property type="entry name" value="Acyl_CoA_acyltransferase"/>
</dbReference>
<name>A0ABY4EMK5_9BACI</name>
<dbReference type="SUPFAM" id="SSF55729">
    <property type="entry name" value="Acyl-CoA N-acyltransferases (Nat)"/>
    <property type="match status" value="1"/>
</dbReference>
<dbReference type="CDD" id="cd04301">
    <property type="entry name" value="NAT_SF"/>
    <property type="match status" value="1"/>
</dbReference>
<evidence type="ECO:0000313" key="3">
    <source>
        <dbReference type="Proteomes" id="UP000831787"/>
    </source>
</evidence>
<dbReference type="PROSITE" id="PS51186">
    <property type="entry name" value="GNAT"/>
    <property type="match status" value="1"/>
</dbReference>
<organism evidence="2 3">
    <name type="scientific">Halobacillus salinarum</name>
    <dbReference type="NCBI Taxonomy" id="2932257"/>
    <lineage>
        <taxon>Bacteria</taxon>
        <taxon>Bacillati</taxon>
        <taxon>Bacillota</taxon>
        <taxon>Bacilli</taxon>
        <taxon>Bacillales</taxon>
        <taxon>Bacillaceae</taxon>
        <taxon>Halobacillus</taxon>
    </lineage>
</organism>
<dbReference type="InterPro" id="IPR000182">
    <property type="entry name" value="GNAT_dom"/>
</dbReference>
<evidence type="ECO:0000313" key="2">
    <source>
        <dbReference type="EMBL" id="UOQ45685.1"/>
    </source>
</evidence>
<keyword evidence="3" id="KW-1185">Reference proteome</keyword>
<gene>
    <name evidence="2" type="ORF">MUN89_07075</name>
</gene>
<proteinExistence type="predicted"/>
<dbReference type="Pfam" id="PF13527">
    <property type="entry name" value="Acetyltransf_9"/>
    <property type="match status" value="1"/>
</dbReference>
<sequence length="346" mass="40240">MSIRGYQPGDETSLRRLFGEVFQKEVSKEYWDWKYKQNPHYTKPWCFVYEHKGKIIGHVGLWVFDAYVCGEKSRIASRIDTMVSPEARGKGVYKQLNIAVFKAAEQEGIDYLFGFPASEARQGLLKHTPALHIGDVRKYRKLNHPVSLLSCFHPKLRHVSKVSKLGNRVFKQRKQRSPSYHFSIEEVFHCNSSFDVLAENQKTLSPIMVKRDSSFLNWRYFQHPDKRYRIFVIRKNSRLKGYVVVRESLVPYKNGIAKMGYLVDWLSEDNEETCTELFLLAKQKLSHCDLIQTWGNAANETSQKSLGKIGMKPKDSVPLLIHVLQEDVKKPEMADWWLTQGDTDSF</sequence>
<dbReference type="EMBL" id="CP095073">
    <property type="protein sequence ID" value="UOQ45685.1"/>
    <property type="molecule type" value="Genomic_DNA"/>
</dbReference>
<dbReference type="RefSeq" id="WP_244712503.1">
    <property type="nucleotide sequence ID" value="NZ_CP095073.1"/>
</dbReference>
<accession>A0ABY4EMK5</accession>
<feature type="domain" description="N-acetyltransferase" evidence="1">
    <location>
        <begin position="1"/>
        <end position="154"/>
    </location>
</feature>
<reference evidence="2 3" key="1">
    <citation type="submission" date="2022-04" db="EMBL/GenBank/DDBJ databases">
        <title>Halobacillus sp. isolated from saltern.</title>
        <authorList>
            <person name="Won M."/>
            <person name="Lee C.-M."/>
            <person name="Woen H.-Y."/>
            <person name="Kwon S.-W."/>
        </authorList>
    </citation>
    <scope>NUCLEOTIDE SEQUENCE [LARGE SCALE GENOMIC DNA]</scope>
    <source>
        <strain evidence="2 3">SSBR10-3</strain>
    </source>
</reference>
<evidence type="ECO:0000259" key="1">
    <source>
        <dbReference type="PROSITE" id="PS51186"/>
    </source>
</evidence>
<protein>
    <submittedName>
        <fullName evidence="2">GNAT family N-acetyltransferase</fullName>
    </submittedName>
</protein>
<dbReference type="Gene3D" id="3.40.630.30">
    <property type="match status" value="1"/>
</dbReference>